<dbReference type="SUPFAM" id="SSF52833">
    <property type="entry name" value="Thioredoxin-like"/>
    <property type="match status" value="1"/>
</dbReference>
<evidence type="ECO:0000256" key="1">
    <source>
        <dbReference type="ARBA" id="ARBA00007114"/>
    </source>
</evidence>
<dbReference type="SUPFAM" id="SSF47616">
    <property type="entry name" value="GST C-terminal domain-like"/>
    <property type="match status" value="1"/>
</dbReference>
<protein>
    <submittedName>
        <fullName evidence="4">Bystin-domain-containing protein</fullName>
    </submittedName>
</protein>
<keyword evidence="5" id="KW-1185">Reference proteome</keyword>
<feature type="non-terminal residue" evidence="4">
    <location>
        <position position="1"/>
    </location>
</feature>
<dbReference type="InterPro" id="IPR040079">
    <property type="entry name" value="Glutathione_S-Trfase"/>
</dbReference>
<dbReference type="GO" id="GO:0030515">
    <property type="term" value="F:snoRNA binding"/>
    <property type="evidence" value="ECO:0007669"/>
    <property type="project" value="TreeGrafter"/>
</dbReference>
<reference evidence="4" key="2">
    <citation type="submission" date="2021-08" db="EMBL/GenBank/DDBJ databases">
        <authorList>
            <person name="Gostincar C."/>
            <person name="Sun X."/>
            <person name="Song Z."/>
            <person name="Gunde-Cimerman N."/>
        </authorList>
    </citation>
    <scope>NUCLEOTIDE SEQUENCE</scope>
    <source>
        <strain evidence="4">EXF-9298</strain>
    </source>
</reference>
<evidence type="ECO:0000259" key="3">
    <source>
        <dbReference type="PROSITE" id="PS50405"/>
    </source>
</evidence>
<dbReference type="SFLD" id="SFLDG01148">
    <property type="entry name" value="Xi_(cytGST)"/>
    <property type="match status" value="1"/>
</dbReference>
<feature type="domain" description="GST C-terminal" evidence="3">
    <location>
        <begin position="168"/>
        <end position="295"/>
    </location>
</feature>
<dbReference type="SFLD" id="SFLDG01206">
    <property type="entry name" value="Xi.1"/>
    <property type="match status" value="1"/>
</dbReference>
<dbReference type="Pfam" id="PF13409">
    <property type="entry name" value="GST_N_2"/>
    <property type="match status" value="1"/>
</dbReference>
<evidence type="ECO:0000313" key="5">
    <source>
        <dbReference type="Proteomes" id="UP000729357"/>
    </source>
</evidence>
<evidence type="ECO:0000313" key="4">
    <source>
        <dbReference type="EMBL" id="KAG9987182.1"/>
    </source>
</evidence>
<dbReference type="GO" id="GO:0005737">
    <property type="term" value="C:cytoplasm"/>
    <property type="evidence" value="ECO:0007669"/>
    <property type="project" value="TreeGrafter"/>
</dbReference>
<accession>A0A9P8G1R8</accession>
<dbReference type="EMBL" id="JAHFXS010000246">
    <property type="protein sequence ID" value="KAG9987182.1"/>
    <property type="molecule type" value="Genomic_DNA"/>
</dbReference>
<dbReference type="GO" id="GO:0004364">
    <property type="term" value="F:glutathione transferase activity"/>
    <property type="evidence" value="ECO:0007669"/>
    <property type="project" value="InterPro"/>
</dbReference>
<dbReference type="InterPro" id="IPR004045">
    <property type="entry name" value="Glutathione_S-Trfase_N"/>
</dbReference>
<dbReference type="PANTHER" id="PTHR12821">
    <property type="entry name" value="BYSTIN"/>
    <property type="match status" value="1"/>
</dbReference>
<sequence>MSKSDDIKALADKDGHFRRQPSKFRDWISRDSGAKFPPEKDRYVLYINWGCPWANRTAIVRMLKGLEDIIQLVVMDYVMFPEGWGYNGRDGTAEKDPLYGFTRHRQLYEKAEPGYEGRVLVPTLWDKKNETIVNNESSEIMRMFYTEFDDLLPEKFQEKSHPAGGYFPDSLRQQIDDFNEWVYDTINNGVYKCGFASSQEAYDKNVDILFDSLDRVEAHLKKSDGPFLFGKHLTEADITLYPSIARFDIAYHNIFKCNLRMIRHDYPRIDKWYRNIYYDEREETRGGAFRKATHWDAIKFGYAGAKKLQVVPKEINGYTASVSNDDSDLLRAIRSDLRVGFVVKMPEDYFRKTEKFIEDGWDEDDDDLYEHMTRPSYHWHNLQGNDPEIQVSDEGGIKVYLEWYVRLEDGYDFHEHVYRIIGRDSLPFQFSRSSFVNSYSLRFTDEEQEKKFCPLIQADPRVESFGPVRGYAMNDEIHDMPKAPGGDARQMRRHNPLSEDYAPSNPHKQKAPKRKGRSNAGDDDNEQQAYIDSKASRKIIALGQDLAAEEDAELEARRPQNGTKSAFEFERSLRDEEDSDEEAGVPDDEAWGDEEDEEVEEVEVDPEDLAMFNKFNPEFDPSTLLAPGSAGDQGESTNLADLILEKIAQHEASQAQGQIIRGGGAPEDAIELPAKVVEVYTQIGLILSRFRSGKLPKPFKILPTLPQWDTLLSITRPDSWTPNATYEATRLFTSSRPAVAQAFIHDILLDRVRDDIRETKKLNVHLYKALKKSLYKPACFFKGLLFPLLASGTCTLREAHIISSVLVRVSIPVLHSAAAIHRLCEIAAEQMTDNLEAGGATNIFIRVLLEKKYALPYKVVDALVFHFLRFRAVDQDAMTDAPVTIKSGEKLPVLWHQCFLAFAQRYRNDITEDQREALLDLLLVKGHKAIGPEIRRELLQGRGRGVLAPEVAMAGVDGDDTMVDIQ</sequence>
<gene>
    <name evidence="4" type="ORF">KCU98_g3514</name>
</gene>
<feature type="compositionally biased region" description="Acidic residues" evidence="2">
    <location>
        <begin position="575"/>
        <end position="604"/>
    </location>
</feature>
<dbReference type="CDD" id="cd03190">
    <property type="entry name" value="GST_C_Omega_like"/>
    <property type="match status" value="1"/>
</dbReference>
<name>A0A9P8G1R8_AURME</name>
<comment type="similarity">
    <text evidence="1">Belongs to the bystin family.</text>
</comment>
<dbReference type="InterPro" id="IPR007955">
    <property type="entry name" value="Bystin"/>
</dbReference>
<dbReference type="InterPro" id="IPR047047">
    <property type="entry name" value="GST_Omega-like_C"/>
</dbReference>
<dbReference type="Pfam" id="PF13410">
    <property type="entry name" value="GST_C_2"/>
    <property type="match status" value="1"/>
</dbReference>
<feature type="compositionally biased region" description="Basic residues" evidence="2">
    <location>
        <begin position="507"/>
        <end position="517"/>
    </location>
</feature>
<organism evidence="4 5">
    <name type="scientific">Aureobasidium melanogenum</name>
    <name type="common">Aureobasidium pullulans var. melanogenum</name>
    <dbReference type="NCBI Taxonomy" id="46634"/>
    <lineage>
        <taxon>Eukaryota</taxon>
        <taxon>Fungi</taxon>
        <taxon>Dikarya</taxon>
        <taxon>Ascomycota</taxon>
        <taxon>Pezizomycotina</taxon>
        <taxon>Dothideomycetes</taxon>
        <taxon>Dothideomycetidae</taxon>
        <taxon>Dothideales</taxon>
        <taxon>Saccotheciaceae</taxon>
        <taxon>Aureobasidium</taxon>
    </lineage>
</organism>
<dbReference type="InterPro" id="IPR010987">
    <property type="entry name" value="Glutathione-S-Trfase_C-like"/>
</dbReference>
<proteinExistence type="inferred from homology"/>
<comment type="caution">
    <text evidence="4">The sequence shown here is derived from an EMBL/GenBank/DDBJ whole genome shotgun (WGS) entry which is preliminary data.</text>
</comment>
<feature type="region of interest" description="Disordered" evidence="2">
    <location>
        <begin position="551"/>
        <end position="604"/>
    </location>
</feature>
<dbReference type="Proteomes" id="UP000729357">
    <property type="component" value="Unassembled WGS sequence"/>
</dbReference>
<dbReference type="GO" id="GO:0006364">
    <property type="term" value="P:rRNA processing"/>
    <property type="evidence" value="ECO:0007669"/>
    <property type="project" value="TreeGrafter"/>
</dbReference>
<evidence type="ECO:0000256" key="2">
    <source>
        <dbReference type="SAM" id="MobiDB-lite"/>
    </source>
</evidence>
<dbReference type="InterPro" id="IPR036282">
    <property type="entry name" value="Glutathione-S-Trfase_C_sf"/>
</dbReference>
<dbReference type="PROSITE" id="PS50405">
    <property type="entry name" value="GST_CTER"/>
    <property type="match status" value="1"/>
</dbReference>
<dbReference type="Pfam" id="PF05291">
    <property type="entry name" value="Bystin"/>
    <property type="match status" value="1"/>
</dbReference>
<dbReference type="GO" id="GO:0030688">
    <property type="term" value="C:preribosome, small subunit precursor"/>
    <property type="evidence" value="ECO:0007669"/>
    <property type="project" value="TreeGrafter"/>
</dbReference>
<dbReference type="InterPro" id="IPR036249">
    <property type="entry name" value="Thioredoxin-like_sf"/>
</dbReference>
<dbReference type="SFLD" id="SFLDS00019">
    <property type="entry name" value="Glutathione_Transferase_(cytos"/>
    <property type="match status" value="1"/>
</dbReference>
<dbReference type="InterPro" id="IPR016639">
    <property type="entry name" value="GST_Omega/GSH"/>
</dbReference>
<dbReference type="Gene3D" id="3.40.30.10">
    <property type="entry name" value="Glutaredoxin"/>
    <property type="match status" value="1"/>
</dbReference>
<dbReference type="Gene3D" id="1.20.1050.10">
    <property type="match status" value="1"/>
</dbReference>
<dbReference type="GO" id="GO:0005730">
    <property type="term" value="C:nucleolus"/>
    <property type="evidence" value="ECO:0007669"/>
    <property type="project" value="TreeGrafter"/>
</dbReference>
<feature type="region of interest" description="Disordered" evidence="2">
    <location>
        <begin position="475"/>
        <end position="532"/>
    </location>
</feature>
<dbReference type="PANTHER" id="PTHR12821:SF0">
    <property type="entry name" value="BYSTIN"/>
    <property type="match status" value="1"/>
</dbReference>
<dbReference type="AlphaFoldDB" id="A0A9P8G1R8"/>
<reference evidence="4" key="1">
    <citation type="journal article" date="2021" name="J Fungi (Basel)">
        <title>Virulence traits and population genomics of the black yeast Aureobasidium melanogenum.</title>
        <authorList>
            <person name="Cernosa A."/>
            <person name="Sun X."/>
            <person name="Gostincar C."/>
            <person name="Fang C."/>
            <person name="Gunde-Cimerman N."/>
            <person name="Song Z."/>
        </authorList>
    </citation>
    <scope>NUCLEOTIDE SEQUENCE</scope>
    <source>
        <strain evidence="4">EXF-9298</strain>
    </source>
</reference>